<dbReference type="EMBL" id="CP032828">
    <property type="protein sequence ID" value="AYJ84949.1"/>
    <property type="molecule type" value="Genomic_DNA"/>
</dbReference>
<accession>A0A494T6C5</accession>
<dbReference type="Proteomes" id="UP000276254">
    <property type="component" value="Plasmid unnamed1"/>
</dbReference>
<proteinExistence type="predicted"/>
<evidence type="ECO:0000256" key="1">
    <source>
        <dbReference type="SAM" id="Phobius"/>
    </source>
</evidence>
<organism evidence="2 3">
    <name type="scientific">Sphingomonas paeninsulae</name>
    <dbReference type="NCBI Taxonomy" id="2319844"/>
    <lineage>
        <taxon>Bacteria</taxon>
        <taxon>Pseudomonadati</taxon>
        <taxon>Pseudomonadota</taxon>
        <taxon>Alphaproteobacteria</taxon>
        <taxon>Sphingomonadales</taxon>
        <taxon>Sphingomonadaceae</taxon>
        <taxon>Sphingomonas</taxon>
    </lineage>
</organism>
<evidence type="ECO:0000313" key="3">
    <source>
        <dbReference type="Proteomes" id="UP000276254"/>
    </source>
</evidence>
<gene>
    <name evidence="2" type="ORF">D3Y57_02505</name>
</gene>
<keyword evidence="3" id="KW-1185">Reference proteome</keyword>
<dbReference type="KEGG" id="spha:D3Y57_02505"/>
<feature type="transmembrane region" description="Helical" evidence="1">
    <location>
        <begin position="76"/>
        <end position="95"/>
    </location>
</feature>
<reference evidence="2 3" key="1">
    <citation type="submission" date="2018-09" db="EMBL/GenBank/DDBJ databases">
        <title>Sphingomonas peninsula sp. nov., isolated from fildes peninsula, Antarctic soil.</title>
        <authorList>
            <person name="Yingchao G."/>
        </authorList>
    </citation>
    <scope>NUCLEOTIDE SEQUENCE [LARGE SCALE GENOMIC DNA]</scope>
    <source>
        <strain evidence="2 3">YZ-8</strain>
        <plasmid evidence="2 3">unnamed1</plasmid>
    </source>
</reference>
<dbReference type="AlphaFoldDB" id="A0A494T6C5"/>
<evidence type="ECO:0000313" key="2">
    <source>
        <dbReference type="EMBL" id="AYJ84949.1"/>
    </source>
</evidence>
<keyword evidence="1" id="KW-1133">Transmembrane helix</keyword>
<dbReference type="OrthoDB" id="9871001at2"/>
<keyword evidence="2" id="KW-0614">Plasmid</keyword>
<geneLocation type="plasmid" evidence="2">
    <name>unnamed1</name>
</geneLocation>
<feature type="transmembrane region" description="Helical" evidence="1">
    <location>
        <begin position="44"/>
        <end position="64"/>
    </location>
</feature>
<keyword evidence="1" id="KW-0812">Transmembrane</keyword>
<sequence length="139" mass="15135">MRWSDLPTTLIASAWGFLLFAGVDGLFGIKAQNVPGYPVSGQIVLYAGIPALFLLLLIGSVVLSRRARWFYDFYPFATGVFAFALFPVLMVWGGGCEQRNTPNVRSPPSIAISARLKSGVSRQVGQRPLTGVGQFRLNV</sequence>
<protein>
    <submittedName>
        <fullName evidence="2">Uncharacterized protein</fullName>
    </submittedName>
</protein>
<keyword evidence="1" id="KW-0472">Membrane</keyword>
<name>A0A494T6C5_SPHPE</name>